<dbReference type="InterPro" id="IPR019398">
    <property type="entry name" value="Pre-rRNA_process_TSR2"/>
</dbReference>
<evidence type="ECO:0000256" key="2">
    <source>
        <dbReference type="ARBA" id="ARBA00022552"/>
    </source>
</evidence>
<feature type="region of interest" description="Disordered" evidence="3">
    <location>
        <begin position="162"/>
        <end position="222"/>
    </location>
</feature>
<keyword evidence="5" id="KW-1185">Reference proteome</keyword>
<dbReference type="PANTHER" id="PTHR21250">
    <property type="entry name" value="PRE-RRNA-PROCESSING PROTEIN TSR2 HOMOLOG"/>
    <property type="match status" value="1"/>
</dbReference>
<protein>
    <submittedName>
        <fullName evidence="4">Pre-rRNA-processing protein TSR2-domain-containing protein</fullName>
    </submittedName>
</protein>
<evidence type="ECO:0000313" key="5">
    <source>
        <dbReference type="Proteomes" id="UP001174934"/>
    </source>
</evidence>
<evidence type="ECO:0000256" key="3">
    <source>
        <dbReference type="SAM" id="MobiDB-lite"/>
    </source>
</evidence>
<feature type="compositionally biased region" description="Acidic residues" evidence="3">
    <location>
        <begin position="167"/>
        <end position="191"/>
    </location>
</feature>
<organism evidence="4 5">
    <name type="scientific">Bombardia bombarda</name>
    <dbReference type="NCBI Taxonomy" id="252184"/>
    <lineage>
        <taxon>Eukaryota</taxon>
        <taxon>Fungi</taxon>
        <taxon>Dikarya</taxon>
        <taxon>Ascomycota</taxon>
        <taxon>Pezizomycotina</taxon>
        <taxon>Sordariomycetes</taxon>
        <taxon>Sordariomycetidae</taxon>
        <taxon>Sordariales</taxon>
        <taxon>Lasiosphaeriaceae</taxon>
        <taxon>Bombardia</taxon>
    </lineage>
</organism>
<name>A0AA39X8P8_9PEZI</name>
<accession>A0AA39X8P8</accession>
<gene>
    <name evidence="4" type="ORF">B0T17DRAFT_179414</name>
</gene>
<dbReference type="Proteomes" id="UP001174934">
    <property type="component" value="Unassembled WGS sequence"/>
</dbReference>
<dbReference type="Pfam" id="PF10273">
    <property type="entry name" value="WGG"/>
    <property type="match status" value="1"/>
</dbReference>
<dbReference type="AlphaFoldDB" id="A0AA39X8P8"/>
<keyword evidence="2" id="KW-0698">rRNA processing</keyword>
<reference evidence="4" key="1">
    <citation type="submission" date="2023-06" db="EMBL/GenBank/DDBJ databases">
        <title>Genome-scale phylogeny and comparative genomics of the fungal order Sordariales.</title>
        <authorList>
            <consortium name="Lawrence Berkeley National Laboratory"/>
            <person name="Hensen N."/>
            <person name="Bonometti L."/>
            <person name="Westerberg I."/>
            <person name="Brannstrom I.O."/>
            <person name="Guillou S."/>
            <person name="Cros-Aarteil S."/>
            <person name="Calhoun S."/>
            <person name="Haridas S."/>
            <person name="Kuo A."/>
            <person name="Mondo S."/>
            <person name="Pangilinan J."/>
            <person name="Riley R."/>
            <person name="LaButti K."/>
            <person name="Andreopoulos B."/>
            <person name="Lipzen A."/>
            <person name="Chen C."/>
            <person name="Yanf M."/>
            <person name="Daum C."/>
            <person name="Ng V."/>
            <person name="Clum A."/>
            <person name="Steindorff A."/>
            <person name="Ohm R."/>
            <person name="Martin F."/>
            <person name="Silar P."/>
            <person name="Natvig D."/>
            <person name="Lalanne C."/>
            <person name="Gautier V."/>
            <person name="Ament-velasquez S.L."/>
            <person name="Kruys A."/>
            <person name="Hutchinson M.I."/>
            <person name="Powell A.J."/>
            <person name="Barry K."/>
            <person name="Miller A.N."/>
            <person name="Grigoriev I.V."/>
            <person name="Debuchy R."/>
            <person name="Gladieux P."/>
            <person name="Thoren M.H."/>
            <person name="Johannesson H."/>
        </authorList>
    </citation>
    <scope>NUCLEOTIDE SEQUENCE</scope>
    <source>
        <strain evidence="4">SMH3391-2</strain>
    </source>
</reference>
<evidence type="ECO:0000313" key="4">
    <source>
        <dbReference type="EMBL" id="KAK0629171.1"/>
    </source>
</evidence>
<proteinExistence type="inferred from homology"/>
<comment type="similarity">
    <text evidence="1">Belongs to the TSR2 family.</text>
</comment>
<dbReference type="EMBL" id="JAULSR010000002">
    <property type="protein sequence ID" value="KAK0629171.1"/>
    <property type="molecule type" value="Genomic_DNA"/>
</dbReference>
<sequence length="222" mass="24596">MATSAPSPALCQTNFEQGVALALHQWPALSLAVQNHWGGPDSSDKRDWFAGAIVDLFPDLSKLSPAQLLHLQTLQSQQTQNANNNNTSDEPEQADVETVLLQVMLDEFEVNVDDDSAYEVAETVMRVRTGCLKGRFDEVGRLRARFGDKSSKEAVEAAAKLFKKVEDQDDDTDWDTDDDEDDSEDDSDVDMGDAPAPAPPKKEKELPQVDEDGFQTVTKKRR</sequence>
<dbReference type="GO" id="GO:0006364">
    <property type="term" value="P:rRNA processing"/>
    <property type="evidence" value="ECO:0007669"/>
    <property type="project" value="UniProtKB-KW"/>
</dbReference>
<evidence type="ECO:0000256" key="1">
    <source>
        <dbReference type="ARBA" id="ARBA00006524"/>
    </source>
</evidence>
<comment type="caution">
    <text evidence="4">The sequence shown here is derived from an EMBL/GenBank/DDBJ whole genome shotgun (WGS) entry which is preliminary data.</text>
</comment>